<dbReference type="EMBL" id="JBHUMB010000003">
    <property type="protein sequence ID" value="MFD2741774.1"/>
    <property type="molecule type" value="Genomic_DNA"/>
</dbReference>
<feature type="transmembrane region" description="Helical" evidence="1">
    <location>
        <begin position="40"/>
        <end position="60"/>
    </location>
</feature>
<reference evidence="3" key="1">
    <citation type="journal article" date="2019" name="Int. J. Syst. Evol. Microbiol.">
        <title>The Global Catalogue of Microorganisms (GCM) 10K type strain sequencing project: providing services to taxonomists for standard genome sequencing and annotation.</title>
        <authorList>
            <consortium name="The Broad Institute Genomics Platform"/>
            <consortium name="The Broad Institute Genome Sequencing Center for Infectious Disease"/>
            <person name="Wu L."/>
            <person name="Ma J."/>
        </authorList>
    </citation>
    <scope>NUCLEOTIDE SEQUENCE [LARGE SCALE GENOMIC DNA]</scope>
    <source>
        <strain evidence="3">KCTC 42247</strain>
    </source>
</reference>
<gene>
    <name evidence="2" type="ORF">ACFSQ6_00030</name>
</gene>
<sequence>MKKHPLFRQAVIISIVALSIFSIALLYVSDQSTNEKFGALVKFLAGITTPFFLVIMYIRYKEQRSN</sequence>
<dbReference type="RefSeq" id="WP_066758266.1">
    <property type="nucleotide sequence ID" value="NZ_JBHUMB010000003.1"/>
</dbReference>
<evidence type="ECO:0000256" key="1">
    <source>
        <dbReference type="SAM" id="Phobius"/>
    </source>
</evidence>
<name>A0ABW5UAF7_9SPHI</name>
<organism evidence="2 3">
    <name type="scientific">Sphingobacterium populi</name>
    <dbReference type="NCBI Taxonomy" id="1812824"/>
    <lineage>
        <taxon>Bacteria</taxon>
        <taxon>Pseudomonadati</taxon>
        <taxon>Bacteroidota</taxon>
        <taxon>Sphingobacteriia</taxon>
        <taxon>Sphingobacteriales</taxon>
        <taxon>Sphingobacteriaceae</taxon>
        <taxon>Sphingobacterium</taxon>
    </lineage>
</organism>
<dbReference type="Proteomes" id="UP001597418">
    <property type="component" value="Unassembled WGS sequence"/>
</dbReference>
<evidence type="ECO:0000313" key="3">
    <source>
        <dbReference type="Proteomes" id="UP001597418"/>
    </source>
</evidence>
<evidence type="ECO:0000313" key="2">
    <source>
        <dbReference type="EMBL" id="MFD2741774.1"/>
    </source>
</evidence>
<accession>A0ABW5UAF7</accession>
<comment type="caution">
    <text evidence="2">The sequence shown here is derived from an EMBL/GenBank/DDBJ whole genome shotgun (WGS) entry which is preliminary data.</text>
</comment>
<protein>
    <submittedName>
        <fullName evidence="2">Uncharacterized protein</fullName>
    </submittedName>
</protein>
<keyword evidence="1" id="KW-0472">Membrane</keyword>
<keyword evidence="1" id="KW-0812">Transmembrane</keyword>
<proteinExistence type="predicted"/>
<feature type="transmembrane region" description="Helical" evidence="1">
    <location>
        <begin position="7"/>
        <end position="28"/>
    </location>
</feature>
<keyword evidence="1" id="KW-1133">Transmembrane helix</keyword>
<keyword evidence="3" id="KW-1185">Reference proteome</keyword>